<gene>
    <name evidence="1" type="ORF">Dsi01nite_091160</name>
</gene>
<evidence type="ECO:0000313" key="2">
    <source>
        <dbReference type="Proteomes" id="UP000660611"/>
    </source>
</evidence>
<accession>A0A919PUI1</accession>
<sequence length="46" mass="5131">MLHAPTLGDRATVIERRERIPLRAEAGCTEKPGFCGIATFDWHHAV</sequence>
<evidence type="ECO:0000313" key="1">
    <source>
        <dbReference type="EMBL" id="GIG51075.1"/>
    </source>
</evidence>
<keyword evidence="2" id="KW-1185">Reference proteome</keyword>
<dbReference type="AlphaFoldDB" id="A0A919PUI1"/>
<organism evidence="1 2">
    <name type="scientific">Dactylosporangium siamense</name>
    <dbReference type="NCBI Taxonomy" id="685454"/>
    <lineage>
        <taxon>Bacteria</taxon>
        <taxon>Bacillati</taxon>
        <taxon>Actinomycetota</taxon>
        <taxon>Actinomycetes</taxon>
        <taxon>Micromonosporales</taxon>
        <taxon>Micromonosporaceae</taxon>
        <taxon>Dactylosporangium</taxon>
    </lineage>
</organism>
<name>A0A919PUI1_9ACTN</name>
<comment type="caution">
    <text evidence="1">The sequence shown here is derived from an EMBL/GenBank/DDBJ whole genome shotgun (WGS) entry which is preliminary data.</text>
</comment>
<dbReference type="Proteomes" id="UP000660611">
    <property type="component" value="Unassembled WGS sequence"/>
</dbReference>
<reference evidence="1" key="1">
    <citation type="submission" date="2021-01" db="EMBL/GenBank/DDBJ databases">
        <title>Whole genome shotgun sequence of Dactylosporangium siamense NBRC 106093.</title>
        <authorList>
            <person name="Komaki H."/>
            <person name="Tamura T."/>
        </authorList>
    </citation>
    <scope>NUCLEOTIDE SEQUENCE</scope>
    <source>
        <strain evidence="1">NBRC 106093</strain>
    </source>
</reference>
<dbReference type="EMBL" id="BONQ01000147">
    <property type="protein sequence ID" value="GIG51075.1"/>
    <property type="molecule type" value="Genomic_DNA"/>
</dbReference>
<proteinExistence type="predicted"/>
<protein>
    <submittedName>
        <fullName evidence="1">Uncharacterized protein</fullName>
    </submittedName>
</protein>